<evidence type="ECO:0000313" key="2">
    <source>
        <dbReference type="EMBL" id="KAK2153264.1"/>
    </source>
</evidence>
<dbReference type="Proteomes" id="UP001208570">
    <property type="component" value="Unassembled WGS sequence"/>
</dbReference>
<comment type="caution">
    <text evidence="2">The sequence shown here is derived from an EMBL/GenBank/DDBJ whole genome shotgun (WGS) entry which is preliminary data.</text>
</comment>
<dbReference type="EMBL" id="JAODUP010000302">
    <property type="protein sequence ID" value="KAK2153264.1"/>
    <property type="molecule type" value="Genomic_DNA"/>
</dbReference>
<gene>
    <name evidence="2" type="ORF">LSH36_302g02032</name>
</gene>
<dbReference type="Pfam" id="PF15077">
    <property type="entry name" value="MAJIN"/>
    <property type="match status" value="1"/>
</dbReference>
<organism evidence="2 3">
    <name type="scientific">Paralvinella palmiformis</name>
    <dbReference type="NCBI Taxonomy" id="53620"/>
    <lineage>
        <taxon>Eukaryota</taxon>
        <taxon>Metazoa</taxon>
        <taxon>Spiralia</taxon>
        <taxon>Lophotrochozoa</taxon>
        <taxon>Annelida</taxon>
        <taxon>Polychaeta</taxon>
        <taxon>Sedentaria</taxon>
        <taxon>Canalipalpata</taxon>
        <taxon>Terebellida</taxon>
        <taxon>Terebelliformia</taxon>
        <taxon>Alvinellidae</taxon>
        <taxon>Paralvinella</taxon>
    </lineage>
</organism>
<feature type="region of interest" description="Disordered" evidence="1">
    <location>
        <begin position="155"/>
        <end position="206"/>
    </location>
</feature>
<reference evidence="2" key="1">
    <citation type="journal article" date="2023" name="Mol. Biol. Evol.">
        <title>Third-Generation Sequencing Reveals the Adaptive Role of the Epigenome in Three Deep-Sea Polychaetes.</title>
        <authorList>
            <person name="Perez M."/>
            <person name="Aroh O."/>
            <person name="Sun Y."/>
            <person name="Lan Y."/>
            <person name="Juniper S.K."/>
            <person name="Young C.R."/>
            <person name="Angers B."/>
            <person name="Qian P.Y."/>
        </authorList>
    </citation>
    <scope>NUCLEOTIDE SEQUENCE</scope>
    <source>
        <strain evidence="2">P08H-3</strain>
    </source>
</reference>
<sequence length="286" mass="32280">MIKQHNMYCTVYLCPIHGGVSIMNVAGCCLLLAGGRMLSSFVLPDKRLLIADKQIYKLSIRSEGPINIVADVLDGELQQIIRAIIPRLSQKDKLKLQTEHLLATCTQSAWQLANKVEFHKDQQVLESFPNVINIKVEQKKKGGVWQLGNRVGVQPRNKRTIDHHVPHQAKKSRCQDVTGKRPQEKKSQTKVNSSGSPSENSHVKHHPVLFKHVKYPDRVSSLVRDKTQITLEDMEEDLKMYELSEPDSSKSLLDLGREPPGRRQSFIGSVLGMLFTPLRNIVGVKK</sequence>
<protein>
    <submittedName>
        <fullName evidence="2">Uncharacterized protein</fullName>
    </submittedName>
</protein>
<name>A0AAD9N3T8_9ANNE</name>
<keyword evidence="3" id="KW-1185">Reference proteome</keyword>
<proteinExistence type="predicted"/>
<evidence type="ECO:0000256" key="1">
    <source>
        <dbReference type="SAM" id="MobiDB-lite"/>
    </source>
</evidence>
<accession>A0AAD9N3T8</accession>
<dbReference type="GO" id="GO:0003677">
    <property type="term" value="F:DNA binding"/>
    <property type="evidence" value="ECO:0007669"/>
    <property type="project" value="InterPro"/>
</dbReference>
<dbReference type="AlphaFoldDB" id="A0AAD9N3T8"/>
<feature type="compositionally biased region" description="Basic and acidic residues" evidence="1">
    <location>
        <begin position="178"/>
        <end position="187"/>
    </location>
</feature>
<feature type="compositionally biased region" description="Polar residues" evidence="1">
    <location>
        <begin position="189"/>
        <end position="200"/>
    </location>
</feature>
<evidence type="ECO:0000313" key="3">
    <source>
        <dbReference type="Proteomes" id="UP001208570"/>
    </source>
</evidence>
<dbReference type="InterPro" id="IPR027816">
    <property type="entry name" value="MAJIN"/>
</dbReference>